<dbReference type="EMBL" id="WOAJ01000006">
    <property type="protein sequence ID" value="MUI59333.1"/>
    <property type="molecule type" value="Genomic_DNA"/>
</dbReference>
<dbReference type="NCBIfam" id="TIGR03021">
    <property type="entry name" value="pilP_fam"/>
    <property type="match status" value="1"/>
</dbReference>
<evidence type="ECO:0000313" key="2">
    <source>
        <dbReference type="EMBL" id="MUI59333.1"/>
    </source>
</evidence>
<accession>A0A6A9K8N2</accession>
<dbReference type="AlphaFoldDB" id="A0A6A9K8N2"/>
<gene>
    <name evidence="2" type="primary">pilP</name>
    <name evidence="2" type="ORF">GNQ20_16145</name>
</gene>
<feature type="signal peptide" evidence="1">
    <location>
        <begin position="1"/>
        <end position="25"/>
    </location>
</feature>
<dbReference type="InterPro" id="IPR022753">
    <property type="entry name" value="T4SS_pilus_biogen_PilP"/>
</dbReference>
<keyword evidence="1" id="KW-0732">Signal</keyword>
<comment type="caution">
    <text evidence="2">The sequence shown here is derived from an EMBL/GenBank/DDBJ whole genome shotgun (WGS) entry which is preliminary data.</text>
</comment>
<protein>
    <submittedName>
        <fullName evidence="2">Type IV pilus biogenesis protein PilP</fullName>
    </submittedName>
</protein>
<dbReference type="RefSeq" id="WP_109846847.1">
    <property type="nucleotide sequence ID" value="NZ_OVCY01000025.1"/>
</dbReference>
<feature type="chain" id="PRO_5025585173" evidence="1">
    <location>
        <begin position="26"/>
        <end position="179"/>
    </location>
</feature>
<sequence length="179" mass="18156">MRTEPIGMAVAVAVLFLLASGQACAGTVGELAEIQAQAILTEAKVRLATAQRQLEGKGETGQVVSAQGQTFAMPVPAAPPTITQPVPPVVRTIYGAGGKMTATFLFPGGYEVDAASGAELPGNYRVESISLDQVVLTDKDGNRVPVGFSSVAPTQAASSAQGASVPPALPGAVPQPFIQ</sequence>
<dbReference type="PROSITE" id="PS51257">
    <property type="entry name" value="PROKAR_LIPOPROTEIN"/>
    <property type="match status" value="1"/>
</dbReference>
<evidence type="ECO:0000256" key="1">
    <source>
        <dbReference type="SAM" id="SignalP"/>
    </source>
</evidence>
<name>A0A6A9K8N2_PSEAI</name>
<organism evidence="2">
    <name type="scientific">Pseudomonas aeruginosa</name>
    <dbReference type="NCBI Taxonomy" id="287"/>
    <lineage>
        <taxon>Bacteria</taxon>
        <taxon>Pseudomonadati</taxon>
        <taxon>Pseudomonadota</taxon>
        <taxon>Gammaproteobacteria</taxon>
        <taxon>Pseudomonadales</taxon>
        <taxon>Pseudomonadaceae</taxon>
        <taxon>Pseudomonas</taxon>
    </lineage>
</organism>
<reference evidence="2" key="1">
    <citation type="submission" date="2019-11" db="EMBL/GenBank/DDBJ databases">
        <title>Genomes of ocular Pseudomonas aeruginosa isolates.</title>
        <authorList>
            <person name="Khan M."/>
            <person name="Rice S.A."/>
            <person name="Willcox M.D.P."/>
            <person name="Stapleton F."/>
        </authorList>
    </citation>
    <scope>NUCLEOTIDE SEQUENCE</scope>
    <source>
        <strain evidence="2">PA206</strain>
    </source>
</reference>
<proteinExistence type="predicted"/>